<name>A0A0W8FQ22_9ZZZZ</name>
<dbReference type="Gene3D" id="3.10.20.310">
    <property type="entry name" value="membrane protein fhac"/>
    <property type="match status" value="1"/>
</dbReference>
<accession>A0A0W8FQ22</accession>
<keyword evidence="7" id="KW-0472">Membrane</keyword>
<dbReference type="EMBL" id="LNQE01000933">
    <property type="protein sequence ID" value="KUG22905.1"/>
    <property type="molecule type" value="Genomic_DNA"/>
</dbReference>
<dbReference type="PANTHER" id="PTHR35851">
    <property type="entry name" value="CELL DIVISION PROTEIN FTSQ"/>
    <property type="match status" value="1"/>
</dbReference>
<evidence type="ECO:0000256" key="3">
    <source>
        <dbReference type="ARBA" id="ARBA00022519"/>
    </source>
</evidence>
<keyword evidence="4 10" id="KW-0132">Cell division</keyword>
<evidence type="ECO:0000256" key="5">
    <source>
        <dbReference type="ARBA" id="ARBA00022692"/>
    </source>
</evidence>
<sequence>MKKSGLKAKKNRVRRRLAGMSGDFFAAACLLFAVAVLTTFFVYAYNLLISRSYFEIKEISVRGLKELTEKDVLELADIKPAQNLLAINTDAVVRKVTTNQWVKNVYIGRELPNKLVLEVQERNPLALVKQASDFYLMDGEGFVFKKLAKGDEVDLPIFTGITAQDKTKSPLFLNTLRLLKTISDSGKYVYLGTISEIHIDDVFGLSLISNAGIYLKLGKEDFERKLEQLTLIMADMDKRGMKNGYLCIDLSDESKVTVQRKNAPGRIEQSVKGQQYLI</sequence>
<proteinExistence type="predicted"/>
<evidence type="ECO:0000256" key="8">
    <source>
        <dbReference type="ARBA" id="ARBA00023306"/>
    </source>
</evidence>
<dbReference type="PANTHER" id="PTHR35851:SF1">
    <property type="entry name" value="CELL DIVISION PROTEIN FTSQ"/>
    <property type="match status" value="1"/>
</dbReference>
<protein>
    <submittedName>
        <fullName evidence="10">Cell division protein ftsq</fullName>
    </submittedName>
</protein>
<evidence type="ECO:0000256" key="1">
    <source>
        <dbReference type="ARBA" id="ARBA00004370"/>
    </source>
</evidence>
<keyword evidence="5" id="KW-0812">Transmembrane</keyword>
<dbReference type="InterPro" id="IPR026579">
    <property type="entry name" value="FtsQ"/>
</dbReference>
<dbReference type="PROSITE" id="PS51779">
    <property type="entry name" value="POTRA"/>
    <property type="match status" value="1"/>
</dbReference>
<dbReference type="Gene3D" id="3.40.50.11690">
    <property type="entry name" value="Cell division protein FtsQ/DivIB"/>
    <property type="match status" value="1"/>
</dbReference>
<evidence type="ECO:0000256" key="4">
    <source>
        <dbReference type="ARBA" id="ARBA00022618"/>
    </source>
</evidence>
<reference evidence="10" key="1">
    <citation type="journal article" date="2015" name="Proc. Natl. Acad. Sci. U.S.A.">
        <title>Networks of energetic and metabolic interactions define dynamics in microbial communities.</title>
        <authorList>
            <person name="Embree M."/>
            <person name="Liu J.K."/>
            <person name="Al-Bassam M.M."/>
            <person name="Zengler K."/>
        </authorList>
    </citation>
    <scope>NUCLEOTIDE SEQUENCE</scope>
</reference>
<keyword evidence="8" id="KW-0131">Cell cycle</keyword>
<dbReference type="InterPro" id="IPR013685">
    <property type="entry name" value="POTRA_FtsQ_type"/>
</dbReference>
<evidence type="ECO:0000259" key="9">
    <source>
        <dbReference type="PROSITE" id="PS51779"/>
    </source>
</evidence>
<dbReference type="AlphaFoldDB" id="A0A0W8FQ22"/>
<evidence type="ECO:0000256" key="6">
    <source>
        <dbReference type="ARBA" id="ARBA00022989"/>
    </source>
</evidence>
<keyword evidence="3" id="KW-0997">Cell inner membrane</keyword>
<dbReference type="InterPro" id="IPR034746">
    <property type="entry name" value="POTRA"/>
</dbReference>
<dbReference type="InterPro" id="IPR005548">
    <property type="entry name" value="Cell_div_FtsQ/DivIB_C"/>
</dbReference>
<dbReference type="Pfam" id="PF08478">
    <property type="entry name" value="POTRA_1"/>
    <property type="match status" value="1"/>
</dbReference>
<gene>
    <name evidence="10" type="ORF">ASZ90_007302</name>
</gene>
<feature type="domain" description="POTRA" evidence="9">
    <location>
        <begin position="54"/>
        <end position="122"/>
    </location>
</feature>
<organism evidence="10">
    <name type="scientific">hydrocarbon metagenome</name>
    <dbReference type="NCBI Taxonomy" id="938273"/>
    <lineage>
        <taxon>unclassified sequences</taxon>
        <taxon>metagenomes</taxon>
        <taxon>ecological metagenomes</taxon>
    </lineage>
</organism>
<comment type="subcellular location">
    <subcellularLocation>
        <location evidence="1">Membrane</location>
    </subcellularLocation>
</comment>
<dbReference type="InterPro" id="IPR045335">
    <property type="entry name" value="FtsQ_C_sf"/>
</dbReference>
<evidence type="ECO:0000256" key="7">
    <source>
        <dbReference type="ARBA" id="ARBA00023136"/>
    </source>
</evidence>
<evidence type="ECO:0000313" key="10">
    <source>
        <dbReference type="EMBL" id="KUG22905.1"/>
    </source>
</evidence>
<evidence type="ECO:0000256" key="2">
    <source>
        <dbReference type="ARBA" id="ARBA00022475"/>
    </source>
</evidence>
<keyword evidence="6" id="KW-1133">Transmembrane helix</keyword>
<comment type="caution">
    <text evidence="10">The sequence shown here is derived from an EMBL/GenBank/DDBJ whole genome shotgun (WGS) entry which is preliminary data.</text>
</comment>
<dbReference type="GO" id="GO:0016020">
    <property type="term" value="C:membrane"/>
    <property type="evidence" value="ECO:0007669"/>
    <property type="project" value="UniProtKB-SubCell"/>
</dbReference>
<dbReference type="Pfam" id="PF03799">
    <property type="entry name" value="FtsQ_DivIB_C"/>
    <property type="match status" value="1"/>
</dbReference>
<dbReference type="GO" id="GO:0090529">
    <property type="term" value="P:cell septum assembly"/>
    <property type="evidence" value="ECO:0007669"/>
    <property type="project" value="InterPro"/>
</dbReference>
<keyword evidence="2" id="KW-1003">Cell membrane</keyword>